<feature type="region of interest" description="Disordered" evidence="1">
    <location>
        <begin position="79"/>
        <end position="106"/>
    </location>
</feature>
<evidence type="ECO:0000313" key="2">
    <source>
        <dbReference type="EMBL" id="GER49821.1"/>
    </source>
</evidence>
<dbReference type="AlphaFoldDB" id="A0A5A7R0R8"/>
<feature type="compositionally biased region" description="Polar residues" evidence="1">
    <location>
        <begin position="81"/>
        <end position="91"/>
    </location>
</feature>
<proteinExistence type="predicted"/>
<evidence type="ECO:0000256" key="1">
    <source>
        <dbReference type="SAM" id="MobiDB-lite"/>
    </source>
</evidence>
<keyword evidence="3" id="KW-1185">Reference proteome</keyword>
<accession>A0A5A7R0R8</accession>
<sequence>MGDKSQESPLALVSVDNHNALNIDKVGGAGAESSHGEEEINNVLAGQTLETIPEEIRNVSSELVDVDIQTIEHRMPMPDAVTSSMSNTHQKISAPRNFSDGNAREDSSWKDVSEYYACEKPSSSWMDRCLC</sequence>
<evidence type="ECO:0000313" key="3">
    <source>
        <dbReference type="Proteomes" id="UP000325081"/>
    </source>
</evidence>
<organism evidence="2 3">
    <name type="scientific">Striga asiatica</name>
    <name type="common">Asiatic witchweed</name>
    <name type="synonym">Buchnera asiatica</name>
    <dbReference type="NCBI Taxonomy" id="4170"/>
    <lineage>
        <taxon>Eukaryota</taxon>
        <taxon>Viridiplantae</taxon>
        <taxon>Streptophyta</taxon>
        <taxon>Embryophyta</taxon>
        <taxon>Tracheophyta</taxon>
        <taxon>Spermatophyta</taxon>
        <taxon>Magnoliopsida</taxon>
        <taxon>eudicotyledons</taxon>
        <taxon>Gunneridae</taxon>
        <taxon>Pentapetalae</taxon>
        <taxon>asterids</taxon>
        <taxon>lamiids</taxon>
        <taxon>Lamiales</taxon>
        <taxon>Orobanchaceae</taxon>
        <taxon>Buchnereae</taxon>
        <taxon>Striga</taxon>
    </lineage>
</organism>
<dbReference type="EMBL" id="BKCP01008848">
    <property type="protein sequence ID" value="GER49821.1"/>
    <property type="molecule type" value="Genomic_DNA"/>
</dbReference>
<comment type="caution">
    <text evidence="2">The sequence shown here is derived from an EMBL/GenBank/DDBJ whole genome shotgun (WGS) entry which is preliminary data.</text>
</comment>
<protein>
    <submittedName>
        <fullName evidence="2">Glutamate-1-semialdehyde 2,1-aminomutase</fullName>
    </submittedName>
</protein>
<reference evidence="3" key="1">
    <citation type="journal article" date="2019" name="Curr. Biol.">
        <title>Genome Sequence of Striga asiatica Provides Insight into the Evolution of Plant Parasitism.</title>
        <authorList>
            <person name="Yoshida S."/>
            <person name="Kim S."/>
            <person name="Wafula E.K."/>
            <person name="Tanskanen J."/>
            <person name="Kim Y.M."/>
            <person name="Honaas L."/>
            <person name="Yang Z."/>
            <person name="Spallek T."/>
            <person name="Conn C.E."/>
            <person name="Ichihashi Y."/>
            <person name="Cheong K."/>
            <person name="Cui S."/>
            <person name="Der J.P."/>
            <person name="Gundlach H."/>
            <person name="Jiao Y."/>
            <person name="Hori C."/>
            <person name="Ishida J.K."/>
            <person name="Kasahara H."/>
            <person name="Kiba T."/>
            <person name="Kim M.S."/>
            <person name="Koo N."/>
            <person name="Laohavisit A."/>
            <person name="Lee Y.H."/>
            <person name="Lumba S."/>
            <person name="McCourt P."/>
            <person name="Mortimer J.C."/>
            <person name="Mutuku J.M."/>
            <person name="Nomura T."/>
            <person name="Sasaki-Sekimoto Y."/>
            <person name="Seto Y."/>
            <person name="Wang Y."/>
            <person name="Wakatake T."/>
            <person name="Sakakibara H."/>
            <person name="Demura T."/>
            <person name="Yamaguchi S."/>
            <person name="Yoneyama K."/>
            <person name="Manabe R.I."/>
            <person name="Nelson D.C."/>
            <person name="Schulman A.H."/>
            <person name="Timko M.P."/>
            <person name="dePamphilis C.W."/>
            <person name="Choi D."/>
            <person name="Shirasu K."/>
        </authorList>
    </citation>
    <scope>NUCLEOTIDE SEQUENCE [LARGE SCALE GENOMIC DNA]</scope>
    <source>
        <strain evidence="3">cv. UVA1</strain>
    </source>
</reference>
<gene>
    <name evidence="2" type="ORF">STAS_27089</name>
</gene>
<dbReference type="Proteomes" id="UP000325081">
    <property type="component" value="Unassembled WGS sequence"/>
</dbReference>
<name>A0A5A7R0R8_STRAF</name>